<comment type="similarity">
    <text evidence="3">Belongs to the Cu-Zn superoxide dismutase family.</text>
</comment>
<feature type="signal peptide" evidence="7">
    <location>
        <begin position="1"/>
        <end position="24"/>
    </location>
</feature>
<evidence type="ECO:0000256" key="1">
    <source>
        <dbReference type="ARBA" id="ARBA00004196"/>
    </source>
</evidence>
<dbReference type="Proteomes" id="UP001153365">
    <property type="component" value="Unassembled WGS sequence"/>
</dbReference>
<reference evidence="9" key="1">
    <citation type="submission" date="2022-06" db="EMBL/GenBank/DDBJ databases">
        <authorList>
            <consortium name="SYNGENTA / RWTH Aachen University"/>
        </authorList>
    </citation>
    <scope>NUCLEOTIDE SEQUENCE</scope>
</reference>
<comment type="subcellular location">
    <subcellularLocation>
        <location evidence="1">Cell envelope</location>
    </subcellularLocation>
    <subcellularLocation>
        <location evidence="2">Secreted</location>
    </subcellularLocation>
</comment>
<dbReference type="InterPro" id="IPR001424">
    <property type="entry name" value="SOD_Cu_Zn_dom"/>
</dbReference>
<feature type="domain" description="Superoxide dismutase copper/zinc binding" evidence="8">
    <location>
        <begin position="84"/>
        <end position="207"/>
    </location>
</feature>
<keyword evidence="10" id="KW-1185">Reference proteome</keyword>
<accession>A0AAV0BBL4</accession>
<keyword evidence="7" id="KW-0732">Signal</keyword>
<sequence length="242" mass="26406">MLKKKLLKALIFFLSDLLFLSSKASIIPPRPDLTTHNNITSTSTSVSINNNNNKNNIRLASSNIDKSTCNQLRAKAFLNGKFGVTGSITFEYSAETNAIVYKLIVSGLDNLNPGASYAYHVHTNPVGADGDCKATLEHLDPFNVGPQHVCDPNSKKLCQTGDLSGKYNKISGKSSPVIVQQVDPFLRFSPEEESFLGRSFVIHAPDSTRIACGNITSVLDGTEDLTGRPTFKPSSFIKRLRE</sequence>
<dbReference type="EMBL" id="CALTRL010004876">
    <property type="protein sequence ID" value="CAH7683726.1"/>
    <property type="molecule type" value="Genomic_DNA"/>
</dbReference>
<dbReference type="PANTHER" id="PTHR20910:SF1">
    <property type="entry name" value="SUPEROXIDE DISMUTASE COPPER_ZINC BINDING DOMAIN-CONTAINING PROTEIN"/>
    <property type="match status" value="1"/>
</dbReference>
<dbReference type="GO" id="GO:0005576">
    <property type="term" value="C:extracellular region"/>
    <property type="evidence" value="ECO:0007669"/>
    <property type="project" value="UniProtKB-SubCell"/>
</dbReference>
<evidence type="ECO:0000256" key="6">
    <source>
        <dbReference type="ARBA" id="ARBA00049204"/>
    </source>
</evidence>
<evidence type="ECO:0000256" key="4">
    <source>
        <dbReference type="ARBA" id="ARBA00012682"/>
    </source>
</evidence>
<evidence type="ECO:0000259" key="8">
    <source>
        <dbReference type="Pfam" id="PF00080"/>
    </source>
</evidence>
<dbReference type="GO" id="GO:0004784">
    <property type="term" value="F:superoxide dismutase activity"/>
    <property type="evidence" value="ECO:0007669"/>
    <property type="project" value="UniProtKB-EC"/>
</dbReference>
<evidence type="ECO:0000256" key="3">
    <source>
        <dbReference type="ARBA" id="ARBA00010457"/>
    </source>
</evidence>
<protein>
    <recommendedName>
        <fullName evidence="4">superoxide dismutase</fullName>
        <ecNumber evidence="4">1.15.1.1</ecNumber>
    </recommendedName>
</protein>
<comment type="caution">
    <text evidence="9">The sequence shown here is derived from an EMBL/GenBank/DDBJ whole genome shotgun (WGS) entry which is preliminary data.</text>
</comment>
<dbReference type="AlphaFoldDB" id="A0AAV0BBL4"/>
<feature type="chain" id="PRO_5043628292" description="superoxide dismutase" evidence="7">
    <location>
        <begin position="25"/>
        <end position="242"/>
    </location>
</feature>
<dbReference type="Gene3D" id="2.60.40.200">
    <property type="entry name" value="Superoxide dismutase, copper/zinc binding domain"/>
    <property type="match status" value="1"/>
</dbReference>
<keyword evidence="5" id="KW-0964">Secreted</keyword>
<evidence type="ECO:0000313" key="10">
    <source>
        <dbReference type="Proteomes" id="UP001153365"/>
    </source>
</evidence>
<dbReference type="InterPro" id="IPR036423">
    <property type="entry name" value="SOD-like_Cu/Zn_dom_sf"/>
</dbReference>
<evidence type="ECO:0000256" key="5">
    <source>
        <dbReference type="ARBA" id="ARBA00022525"/>
    </source>
</evidence>
<gene>
    <name evidence="9" type="ORF">PPACK8108_LOCUS17416</name>
</gene>
<evidence type="ECO:0000256" key="2">
    <source>
        <dbReference type="ARBA" id="ARBA00004613"/>
    </source>
</evidence>
<dbReference type="PANTHER" id="PTHR20910">
    <property type="entry name" value="AGAP001623-PA"/>
    <property type="match status" value="1"/>
</dbReference>
<evidence type="ECO:0000256" key="7">
    <source>
        <dbReference type="SAM" id="SignalP"/>
    </source>
</evidence>
<comment type="catalytic activity">
    <reaction evidence="6">
        <text>2 superoxide + 2 H(+) = H2O2 + O2</text>
        <dbReference type="Rhea" id="RHEA:20696"/>
        <dbReference type="ChEBI" id="CHEBI:15378"/>
        <dbReference type="ChEBI" id="CHEBI:15379"/>
        <dbReference type="ChEBI" id="CHEBI:16240"/>
        <dbReference type="ChEBI" id="CHEBI:18421"/>
        <dbReference type="EC" id="1.15.1.1"/>
    </reaction>
</comment>
<dbReference type="FunFam" id="2.60.40.200:FF:000007">
    <property type="entry name" value="Cell surface Cu-only superoxide dismutase 5"/>
    <property type="match status" value="1"/>
</dbReference>
<dbReference type="InterPro" id="IPR053257">
    <property type="entry name" value="Cu-only_SOD"/>
</dbReference>
<dbReference type="GO" id="GO:0046872">
    <property type="term" value="F:metal ion binding"/>
    <property type="evidence" value="ECO:0007669"/>
    <property type="project" value="InterPro"/>
</dbReference>
<dbReference type="SUPFAM" id="SSF49329">
    <property type="entry name" value="Cu,Zn superoxide dismutase-like"/>
    <property type="match status" value="1"/>
</dbReference>
<dbReference type="Pfam" id="PF00080">
    <property type="entry name" value="Sod_Cu"/>
    <property type="match status" value="1"/>
</dbReference>
<evidence type="ECO:0000313" key="9">
    <source>
        <dbReference type="EMBL" id="CAH7683726.1"/>
    </source>
</evidence>
<proteinExistence type="inferred from homology"/>
<name>A0AAV0BBL4_PHAPC</name>
<organism evidence="9 10">
    <name type="scientific">Phakopsora pachyrhizi</name>
    <name type="common">Asian soybean rust disease fungus</name>
    <dbReference type="NCBI Taxonomy" id="170000"/>
    <lineage>
        <taxon>Eukaryota</taxon>
        <taxon>Fungi</taxon>
        <taxon>Dikarya</taxon>
        <taxon>Basidiomycota</taxon>
        <taxon>Pucciniomycotina</taxon>
        <taxon>Pucciniomycetes</taxon>
        <taxon>Pucciniales</taxon>
        <taxon>Phakopsoraceae</taxon>
        <taxon>Phakopsora</taxon>
    </lineage>
</organism>
<dbReference type="EC" id="1.15.1.1" evidence="4"/>